<dbReference type="Proteomes" id="UP000315751">
    <property type="component" value="Unassembled WGS sequence"/>
</dbReference>
<dbReference type="PROSITE" id="PS51318">
    <property type="entry name" value="TAT"/>
    <property type="match status" value="1"/>
</dbReference>
<sequence>MAARDGKASFRLGRRAFLAAGAGVAVAGRLRPARAEGGRLTLRTAGGRAVDVRTWTVADERGRILFSHGALSAPWKYQSVIEAWGRAGYSVYAPLHVDSTDHPDQASFPGLASWPARIEDVRAVANHLGGSYIAAGHSYGALIALVLGGATPAVPEGVPPPLRDPRARVAVAFSPPGVGGGLVRAGDYAALAVPAFIQTGDRDTPPGMTDWRSHLAAYEEAAAGGDRYAAVLDGVDHYFGGGICRPELPGPRQETGLAAAVSLSILFMRAYAGGDAGALQVLQGRLSDSGPVRLSHK</sequence>
<reference evidence="1 2" key="1">
    <citation type="submission" date="2019-06" db="EMBL/GenBank/DDBJ databases">
        <title>Genomic Encyclopedia of Type Strains, Phase IV (KMG-V): Genome sequencing to study the core and pangenomes of soil and plant-associated prokaryotes.</title>
        <authorList>
            <person name="Whitman W."/>
        </authorList>
    </citation>
    <scope>NUCLEOTIDE SEQUENCE [LARGE SCALE GENOMIC DNA]</scope>
    <source>
        <strain evidence="1 2">BR 11622</strain>
    </source>
</reference>
<keyword evidence="2" id="KW-1185">Reference proteome</keyword>
<comment type="caution">
    <text evidence="1">The sequence shown here is derived from an EMBL/GenBank/DDBJ whole genome shotgun (WGS) entry which is preliminary data.</text>
</comment>
<organism evidence="1 2">
    <name type="scientific">Nitrospirillum amazonense</name>
    <dbReference type="NCBI Taxonomy" id="28077"/>
    <lineage>
        <taxon>Bacteria</taxon>
        <taxon>Pseudomonadati</taxon>
        <taxon>Pseudomonadota</taxon>
        <taxon>Alphaproteobacteria</taxon>
        <taxon>Rhodospirillales</taxon>
        <taxon>Azospirillaceae</taxon>
        <taxon>Nitrospirillum</taxon>
    </lineage>
</organism>
<accession>A0A560HHC1</accession>
<dbReference type="RefSeq" id="WP_145729129.1">
    <property type="nucleotide sequence ID" value="NZ_VITR01000001.1"/>
</dbReference>
<dbReference type="OrthoDB" id="7187654at2"/>
<dbReference type="AlphaFoldDB" id="A0A560HHC1"/>
<proteinExistence type="predicted"/>
<evidence type="ECO:0000313" key="2">
    <source>
        <dbReference type="Proteomes" id="UP000315751"/>
    </source>
</evidence>
<dbReference type="SUPFAM" id="SSF53474">
    <property type="entry name" value="alpha/beta-Hydrolases"/>
    <property type="match status" value="1"/>
</dbReference>
<evidence type="ECO:0000313" key="1">
    <source>
        <dbReference type="EMBL" id="TWB45858.1"/>
    </source>
</evidence>
<name>A0A560HHC1_9PROT</name>
<dbReference type="InterPro" id="IPR006311">
    <property type="entry name" value="TAT_signal"/>
</dbReference>
<gene>
    <name evidence="1" type="ORF">FBZ90_101193</name>
</gene>
<dbReference type="EMBL" id="VITR01000001">
    <property type="protein sequence ID" value="TWB45858.1"/>
    <property type="molecule type" value="Genomic_DNA"/>
</dbReference>
<dbReference type="InterPro" id="IPR029058">
    <property type="entry name" value="AB_hydrolase_fold"/>
</dbReference>
<protein>
    <submittedName>
        <fullName evidence="1">Uncharacterized protein</fullName>
    </submittedName>
</protein>
<dbReference type="Gene3D" id="3.40.50.1820">
    <property type="entry name" value="alpha/beta hydrolase"/>
    <property type="match status" value="1"/>
</dbReference>